<reference evidence="2" key="1">
    <citation type="submission" date="2020-09" db="EMBL/GenBank/DDBJ databases">
        <title>A novel bacterium of genus Paenibacillus, isolated from South China Sea.</title>
        <authorList>
            <person name="Huang H."/>
            <person name="Mo K."/>
            <person name="Hu Y."/>
        </authorList>
    </citation>
    <scope>NUCLEOTIDE SEQUENCE</scope>
    <source>
        <strain evidence="2">IB182493</strain>
    </source>
</reference>
<dbReference type="EMBL" id="JACXIY010000012">
    <property type="protein sequence ID" value="MBD2868921.1"/>
    <property type="molecule type" value="Genomic_DNA"/>
</dbReference>
<evidence type="ECO:0000313" key="2">
    <source>
        <dbReference type="EMBL" id="MBD2868921.1"/>
    </source>
</evidence>
<sequence>MAERLTVLVVAFGGMLLYDGLKWRNRISKRDKLIYSVLLLVSLYMGADYALNKDWPDFHMAIDLVIGDLARAIEGYLNVKD</sequence>
<evidence type="ECO:0000313" key="3">
    <source>
        <dbReference type="Proteomes" id="UP000632125"/>
    </source>
</evidence>
<feature type="transmembrane region" description="Helical" evidence="1">
    <location>
        <begin position="33"/>
        <end position="51"/>
    </location>
</feature>
<keyword evidence="3" id="KW-1185">Reference proteome</keyword>
<gene>
    <name evidence="2" type="ORF">IDH41_10050</name>
</gene>
<keyword evidence="1" id="KW-1133">Transmembrane helix</keyword>
<dbReference type="AlphaFoldDB" id="A0A927H4Y9"/>
<organism evidence="2 3">
    <name type="scientific">Paenibacillus arenilitoris</name>
    <dbReference type="NCBI Taxonomy" id="2772299"/>
    <lineage>
        <taxon>Bacteria</taxon>
        <taxon>Bacillati</taxon>
        <taxon>Bacillota</taxon>
        <taxon>Bacilli</taxon>
        <taxon>Bacillales</taxon>
        <taxon>Paenibacillaceae</taxon>
        <taxon>Paenibacillus</taxon>
    </lineage>
</organism>
<keyword evidence="1" id="KW-0812">Transmembrane</keyword>
<comment type="caution">
    <text evidence="2">The sequence shown here is derived from an EMBL/GenBank/DDBJ whole genome shotgun (WGS) entry which is preliminary data.</text>
</comment>
<dbReference type="Proteomes" id="UP000632125">
    <property type="component" value="Unassembled WGS sequence"/>
</dbReference>
<protein>
    <submittedName>
        <fullName evidence="2">Uncharacterized protein</fullName>
    </submittedName>
</protein>
<dbReference type="RefSeq" id="WP_190860588.1">
    <property type="nucleotide sequence ID" value="NZ_JACXIY010000012.1"/>
</dbReference>
<evidence type="ECO:0000256" key="1">
    <source>
        <dbReference type="SAM" id="Phobius"/>
    </source>
</evidence>
<keyword evidence="1" id="KW-0472">Membrane</keyword>
<accession>A0A927H4Y9</accession>
<proteinExistence type="predicted"/>
<name>A0A927H4Y9_9BACL</name>
<feature type="transmembrane region" description="Helical" evidence="1">
    <location>
        <begin position="6"/>
        <end position="21"/>
    </location>
</feature>